<keyword evidence="2" id="KW-1185">Reference proteome</keyword>
<evidence type="ECO:0000313" key="1">
    <source>
        <dbReference type="EMBL" id="MFD3227103.1"/>
    </source>
</evidence>
<gene>
    <name evidence="1" type="ORF">ACFPK4_26575</name>
</gene>
<organism evidence="1 2">
    <name type="scientific">Rahnella sp. (strain Y9602)</name>
    <dbReference type="NCBI Taxonomy" id="2703885"/>
    <lineage>
        <taxon>Bacteria</taxon>
        <taxon>Pseudomonadati</taxon>
        <taxon>Pseudomonadota</taxon>
        <taxon>Gammaproteobacteria</taxon>
        <taxon>Enterobacterales</taxon>
        <taxon>Yersiniaceae</taxon>
        <taxon>Rahnella</taxon>
    </lineage>
</organism>
<protein>
    <submittedName>
        <fullName evidence="1">Uncharacterized protein</fullName>
    </submittedName>
</protein>
<sequence>MEAFPDPPYVETLSDPLKASPHRFCIIIVINQQIKITVTTSRLYMWNVFLIKDDDIHDAYPAKNHIA</sequence>
<dbReference type="Proteomes" id="UP001598201">
    <property type="component" value="Unassembled WGS sequence"/>
</dbReference>
<name>A0ABW6CGQ9_RAHSY</name>
<comment type="caution">
    <text evidence="1">The sequence shown here is derived from an EMBL/GenBank/DDBJ whole genome shotgun (WGS) entry which is preliminary data.</text>
</comment>
<dbReference type="EMBL" id="JBHUCJ010000144">
    <property type="protein sequence ID" value="MFD3227103.1"/>
    <property type="molecule type" value="Genomic_DNA"/>
</dbReference>
<proteinExistence type="predicted"/>
<evidence type="ECO:0000313" key="2">
    <source>
        <dbReference type="Proteomes" id="UP001598201"/>
    </source>
</evidence>
<dbReference type="RefSeq" id="WP_147423489.1">
    <property type="nucleotide sequence ID" value="NZ_JBHUCH010000042.1"/>
</dbReference>
<reference evidence="1 2" key="1">
    <citation type="submission" date="2024-09" db="EMBL/GenBank/DDBJ databases">
        <title>Genomes of Rahnella.</title>
        <authorList>
            <person name="Mnguni F.C."/>
            <person name="Shin G.Y."/>
            <person name="Coutinho T."/>
        </authorList>
    </citation>
    <scope>NUCLEOTIDE SEQUENCE [LARGE SCALE GENOMIC DNA]</scope>
    <source>
        <strain evidence="1 2">20WA0057</strain>
    </source>
</reference>
<accession>A0ABW6CGQ9</accession>